<comment type="caution">
    <text evidence="2">The sequence shown here is derived from an EMBL/GenBank/DDBJ whole genome shotgun (WGS) entry which is preliminary data.</text>
</comment>
<keyword evidence="3" id="KW-1185">Reference proteome</keyword>
<name>A0ABT8MNF7_9BACL</name>
<dbReference type="Proteomes" id="UP001172054">
    <property type="component" value="Unassembled WGS sequence"/>
</dbReference>
<evidence type="ECO:0000313" key="2">
    <source>
        <dbReference type="EMBL" id="MDN7226437.1"/>
    </source>
</evidence>
<gene>
    <name evidence="2" type="ORF">QWY15_03930</name>
</gene>
<feature type="domain" description="N-acetyltransferase" evidence="1">
    <location>
        <begin position="6"/>
        <end position="165"/>
    </location>
</feature>
<evidence type="ECO:0000259" key="1">
    <source>
        <dbReference type="PROSITE" id="PS51186"/>
    </source>
</evidence>
<reference evidence="2 3" key="1">
    <citation type="submission" date="2023-06" db="EMBL/GenBank/DDBJ databases">
        <title>Novel species in genus Planococcus.</title>
        <authorList>
            <person name="Ning S."/>
        </authorList>
    </citation>
    <scope>NUCLEOTIDE SEQUENCE [LARGE SCALE GENOMIC DNA]</scope>
    <source>
        <strain evidence="2 3">N064</strain>
    </source>
</reference>
<dbReference type="EMBL" id="JAUJWW010000001">
    <property type="protein sequence ID" value="MDN7226437.1"/>
    <property type="molecule type" value="Genomic_DNA"/>
</dbReference>
<dbReference type="InterPro" id="IPR016181">
    <property type="entry name" value="Acyl_CoA_acyltransferase"/>
</dbReference>
<protein>
    <submittedName>
        <fullName evidence="2">GNAT family protein</fullName>
        <ecNumber evidence="2">2.-.-.-</ecNumber>
    </submittedName>
</protein>
<dbReference type="PANTHER" id="PTHR43415:SF3">
    <property type="entry name" value="GNAT-FAMILY ACETYLTRANSFERASE"/>
    <property type="match status" value="1"/>
</dbReference>
<dbReference type="EC" id="2.-.-.-" evidence="2"/>
<dbReference type="PROSITE" id="PS51186">
    <property type="entry name" value="GNAT"/>
    <property type="match status" value="1"/>
</dbReference>
<sequence>MENNSFDIKPLDLEDRKMLLKWNRDVELKSLIGGVFSASELEHHKWFESKCFSHSEKMWMIYNTEKNFSIGAVGLKNIDLINRNAEFYIYIGEKEFLGKNIGTLITKKVLKLAFLNLNLHKVYLQVFSNNPRAITSYEKVGFVKEGCLKESIFIDGVYYDKIFMSVFKGAIL</sequence>
<dbReference type="Gene3D" id="3.40.630.30">
    <property type="match status" value="1"/>
</dbReference>
<dbReference type="SUPFAM" id="SSF55729">
    <property type="entry name" value="Acyl-CoA N-acyltransferases (Nat)"/>
    <property type="match status" value="1"/>
</dbReference>
<proteinExistence type="predicted"/>
<evidence type="ECO:0000313" key="3">
    <source>
        <dbReference type="Proteomes" id="UP001172054"/>
    </source>
</evidence>
<dbReference type="RefSeq" id="WP_301725485.1">
    <property type="nucleotide sequence ID" value="NZ_JAUJWW010000001.1"/>
</dbReference>
<dbReference type="GO" id="GO:0016740">
    <property type="term" value="F:transferase activity"/>
    <property type="evidence" value="ECO:0007669"/>
    <property type="project" value="UniProtKB-KW"/>
</dbReference>
<keyword evidence="2" id="KW-0808">Transferase</keyword>
<organism evidence="2 3">
    <name type="scientific">Planococcus liqunii</name>
    <dbReference type="NCBI Taxonomy" id="3058394"/>
    <lineage>
        <taxon>Bacteria</taxon>
        <taxon>Bacillati</taxon>
        <taxon>Bacillota</taxon>
        <taxon>Bacilli</taxon>
        <taxon>Bacillales</taxon>
        <taxon>Caryophanaceae</taxon>
        <taxon>Planococcus</taxon>
    </lineage>
</organism>
<dbReference type="PANTHER" id="PTHR43415">
    <property type="entry name" value="SPERMIDINE N(1)-ACETYLTRANSFERASE"/>
    <property type="match status" value="1"/>
</dbReference>
<accession>A0ABT8MNF7</accession>
<dbReference type="InterPro" id="IPR000182">
    <property type="entry name" value="GNAT_dom"/>
</dbReference>
<dbReference type="Pfam" id="PF13302">
    <property type="entry name" value="Acetyltransf_3"/>
    <property type="match status" value="1"/>
</dbReference>